<dbReference type="RefSeq" id="WP_034546425.1">
    <property type="nucleotide sequence ID" value="NZ_FSRN01000001.1"/>
</dbReference>
<reference evidence="8" key="1">
    <citation type="submission" date="2016-11" db="EMBL/GenBank/DDBJ databases">
        <authorList>
            <person name="Varghese N."/>
            <person name="Submissions S."/>
        </authorList>
    </citation>
    <scope>NUCLEOTIDE SEQUENCE [LARGE SCALE GENOMIC DNA]</scope>
    <source>
        <strain evidence="8">313</strain>
    </source>
</reference>
<dbReference type="eggNOG" id="COG0110">
    <property type="taxonomic scope" value="Bacteria"/>
</dbReference>
<comment type="similarity">
    <text evidence="1 5">Belongs to the transferase hexapeptide repeat family.</text>
</comment>
<keyword evidence="2 5" id="KW-0808">Transferase</keyword>
<dbReference type="InterPro" id="IPR018357">
    <property type="entry name" value="Hexapep_transf_CS"/>
</dbReference>
<sequence>MSERERMLAGRLYLAQGEELKAIRKKGQQLVRLFNATTEEEKPYRTQLLMEIFGKVAGEIYIEPTLRLDYGQNITIGKHFYANFDCIMIDIAAITIGDNVMFGPRVCLYTAGHPIDVTVRNSGLEFGMPITIGNNVWVGGSALVNPGVTIGDNAVIGSGSVVTKDIPANTIAAGNPCRVIREITQADKIKWEEQQAAYWAEVAIEQDAEIKGGTIR</sequence>
<dbReference type="PANTHER" id="PTHR43017:SF1">
    <property type="entry name" value="ACETYLTRANSFERASE YJL218W-RELATED"/>
    <property type="match status" value="1"/>
</dbReference>
<evidence type="ECO:0000256" key="2">
    <source>
        <dbReference type="ARBA" id="ARBA00022679"/>
    </source>
</evidence>
<dbReference type="InterPro" id="IPR039369">
    <property type="entry name" value="LacA-like"/>
</dbReference>
<evidence type="ECO:0000313" key="8">
    <source>
        <dbReference type="Proteomes" id="UP000184758"/>
    </source>
</evidence>
<dbReference type="PANTHER" id="PTHR43017">
    <property type="entry name" value="GALACTOSIDE O-ACETYLTRANSFERASE"/>
    <property type="match status" value="1"/>
</dbReference>
<dbReference type="STRING" id="28230.SAMN05878443_0052"/>
<evidence type="ECO:0000256" key="3">
    <source>
        <dbReference type="ARBA" id="ARBA00022737"/>
    </source>
</evidence>
<dbReference type="Gene3D" id="2.160.10.10">
    <property type="entry name" value="Hexapeptide repeat proteins"/>
    <property type="match status" value="1"/>
</dbReference>
<dbReference type="EMBL" id="FSRN01000001">
    <property type="protein sequence ID" value="SIN83614.1"/>
    <property type="molecule type" value="Genomic_DNA"/>
</dbReference>
<dbReference type="Proteomes" id="UP000184758">
    <property type="component" value="Unassembled WGS sequence"/>
</dbReference>
<protein>
    <recommendedName>
        <fullName evidence="5">Acetyltransferase</fullName>
        <ecNumber evidence="5">2.3.1.-</ecNumber>
    </recommendedName>
</protein>
<dbReference type="InterPro" id="IPR001451">
    <property type="entry name" value="Hexapep"/>
</dbReference>
<dbReference type="InterPro" id="IPR024688">
    <property type="entry name" value="Mac_dom"/>
</dbReference>
<evidence type="ECO:0000256" key="1">
    <source>
        <dbReference type="ARBA" id="ARBA00007274"/>
    </source>
</evidence>
<gene>
    <name evidence="7" type="ORF">SAMN05878443_0052</name>
</gene>
<organism evidence="7 8">
    <name type="scientific">Carnobacterium alterfunditum</name>
    <dbReference type="NCBI Taxonomy" id="28230"/>
    <lineage>
        <taxon>Bacteria</taxon>
        <taxon>Bacillati</taxon>
        <taxon>Bacillota</taxon>
        <taxon>Bacilli</taxon>
        <taxon>Lactobacillales</taxon>
        <taxon>Carnobacteriaceae</taxon>
        <taxon>Carnobacterium</taxon>
    </lineage>
</organism>
<name>A0A1N6EKT2_9LACT</name>
<keyword evidence="8" id="KW-1185">Reference proteome</keyword>
<dbReference type="InterPro" id="IPR011004">
    <property type="entry name" value="Trimer_LpxA-like_sf"/>
</dbReference>
<dbReference type="EC" id="2.3.1.-" evidence="5"/>
<feature type="domain" description="Maltose/galactoside acetyltransferase" evidence="6">
    <location>
        <begin position="4"/>
        <end position="58"/>
    </location>
</feature>
<dbReference type="SMART" id="SM01266">
    <property type="entry name" value="Mac"/>
    <property type="match status" value="1"/>
</dbReference>
<evidence type="ECO:0000313" key="7">
    <source>
        <dbReference type="EMBL" id="SIN83614.1"/>
    </source>
</evidence>
<dbReference type="CDD" id="cd03357">
    <property type="entry name" value="LbH_MAT_GAT"/>
    <property type="match status" value="1"/>
</dbReference>
<dbReference type="GO" id="GO:0008870">
    <property type="term" value="F:galactoside O-acetyltransferase activity"/>
    <property type="evidence" value="ECO:0007669"/>
    <property type="project" value="TreeGrafter"/>
</dbReference>
<dbReference type="Pfam" id="PF00132">
    <property type="entry name" value="Hexapep"/>
    <property type="match status" value="1"/>
</dbReference>
<dbReference type="FunFam" id="2.160.10.10:FF:000008">
    <property type="entry name" value="Maltose O-acetyltransferase"/>
    <property type="match status" value="1"/>
</dbReference>
<evidence type="ECO:0000256" key="4">
    <source>
        <dbReference type="ARBA" id="ARBA00023315"/>
    </source>
</evidence>
<proteinExistence type="inferred from homology"/>
<keyword evidence="3" id="KW-0677">Repeat</keyword>
<evidence type="ECO:0000256" key="5">
    <source>
        <dbReference type="RuleBase" id="RU367021"/>
    </source>
</evidence>
<dbReference type="PROSITE" id="PS00101">
    <property type="entry name" value="HEXAPEP_TRANSFERASES"/>
    <property type="match status" value="1"/>
</dbReference>
<keyword evidence="4 5" id="KW-0012">Acyltransferase</keyword>
<dbReference type="AlphaFoldDB" id="A0A1N6EKT2"/>
<dbReference type="Pfam" id="PF12464">
    <property type="entry name" value="Mac"/>
    <property type="match status" value="1"/>
</dbReference>
<dbReference type="SUPFAM" id="SSF51161">
    <property type="entry name" value="Trimeric LpxA-like enzymes"/>
    <property type="match status" value="1"/>
</dbReference>
<accession>A0A1N6EKT2</accession>
<dbReference type="OrthoDB" id="9812571at2"/>
<evidence type="ECO:0000259" key="6">
    <source>
        <dbReference type="SMART" id="SM01266"/>
    </source>
</evidence>